<proteinExistence type="predicted"/>
<sequence>MGNLFEGLKDYFENTPKDVIEKDWREIEYLNEIGPDVIEYAEFVRENFGTAVSYSNSKEKEETHRYDVSVSAGENGIAADAKYCLAA</sequence>
<gene>
    <name evidence="1" type="ORF">F7D71_14550</name>
</gene>
<reference evidence="2" key="1">
    <citation type="submission" date="2019-09" db="EMBL/GenBank/DDBJ databases">
        <title>Distinct polysaccharide growth profiles of human intestinal Prevotella copri isolates.</title>
        <authorList>
            <person name="Fehlner-Peach H."/>
            <person name="Magnabosco C."/>
            <person name="Raghavan V."/>
            <person name="Scher J.U."/>
            <person name="Tett A."/>
            <person name="Cox L.M."/>
            <person name="Gottsegen C."/>
            <person name="Watters A."/>
            <person name="Wiltshire- Gordon J.D."/>
            <person name="Segata N."/>
            <person name="Bonneau R."/>
            <person name="Littman D.R."/>
        </authorList>
    </citation>
    <scope>NUCLEOTIDE SEQUENCE [LARGE SCALE GENOMIC DNA]</scope>
    <source>
        <strain evidence="2">BU41712</strain>
    </source>
</reference>
<accession>A0AA90ZP09</accession>
<dbReference type="RefSeq" id="WP_153093706.1">
    <property type="nucleotide sequence ID" value="NZ_VZBX01000138.1"/>
</dbReference>
<dbReference type="EMBL" id="VZBZ01000164">
    <property type="protein sequence ID" value="MQN79052.1"/>
    <property type="molecule type" value="Genomic_DNA"/>
</dbReference>
<comment type="caution">
    <text evidence="1">The sequence shown here is derived from an EMBL/GenBank/DDBJ whole genome shotgun (WGS) entry which is preliminary data.</text>
</comment>
<evidence type="ECO:0000313" key="2">
    <source>
        <dbReference type="Proteomes" id="UP000423156"/>
    </source>
</evidence>
<evidence type="ECO:0000313" key="1">
    <source>
        <dbReference type="EMBL" id="MQN79052.1"/>
    </source>
</evidence>
<name>A0AA90ZP09_9BACT</name>
<protein>
    <submittedName>
        <fullName evidence="1">Recombinase</fullName>
    </submittedName>
</protein>
<dbReference type="AlphaFoldDB" id="A0AA90ZP09"/>
<organism evidence="1 2">
    <name type="scientific">Segatella copri</name>
    <dbReference type="NCBI Taxonomy" id="165179"/>
    <lineage>
        <taxon>Bacteria</taxon>
        <taxon>Pseudomonadati</taxon>
        <taxon>Bacteroidota</taxon>
        <taxon>Bacteroidia</taxon>
        <taxon>Bacteroidales</taxon>
        <taxon>Prevotellaceae</taxon>
        <taxon>Segatella</taxon>
    </lineage>
</organism>
<dbReference type="Proteomes" id="UP000423156">
    <property type="component" value="Unassembled WGS sequence"/>
</dbReference>